<sequence length="90" mass="10561">MTCFVLYLVIALWIDVDYQLKIGINSRLYCGNQCDKKGIHAFLEKLIEDYFHGQWLVLLLQLQQHWLEDSSRLPDSLLLAFISSTAYIMH</sequence>
<proteinExistence type="predicted"/>
<gene>
    <name evidence="2" type="ORF">VNO77_12608</name>
</gene>
<evidence type="ECO:0000256" key="1">
    <source>
        <dbReference type="SAM" id="SignalP"/>
    </source>
</evidence>
<keyword evidence="1" id="KW-0732">Signal</keyword>
<protein>
    <submittedName>
        <fullName evidence="2">Uncharacterized protein</fullName>
    </submittedName>
</protein>
<dbReference type="AlphaFoldDB" id="A0AAN9LWH0"/>
<dbReference type="Proteomes" id="UP001367508">
    <property type="component" value="Unassembled WGS sequence"/>
</dbReference>
<comment type="caution">
    <text evidence="2">The sequence shown here is derived from an EMBL/GenBank/DDBJ whole genome shotgun (WGS) entry which is preliminary data.</text>
</comment>
<evidence type="ECO:0000313" key="2">
    <source>
        <dbReference type="EMBL" id="KAK7343680.1"/>
    </source>
</evidence>
<organism evidence="2 3">
    <name type="scientific">Canavalia gladiata</name>
    <name type="common">Sword bean</name>
    <name type="synonym">Dolichos gladiatus</name>
    <dbReference type="NCBI Taxonomy" id="3824"/>
    <lineage>
        <taxon>Eukaryota</taxon>
        <taxon>Viridiplantae</taxon>
        <taxon>Streptophyta</taxon>
        <taxon>Embryophyta</taxon>
        <taxon>Tracheophyta</taxon>
        <taxon>Spermatophyta</taxon>
        <taxon>Magnoliopsida</taxon>
        <taxon>eudicotyledons</taxon>
        <taxon>Gunneridae</taxon>
        <taxon>Pentapetalae</taxon>
        <taxon>rosids</taxon>
        <taxon>fabids</taxon>
        <taxon>Fabales</taxon>
        <taxon>Fabaceae</taxon>
        <taxon>Papilionoideae</taxon>
        <taxon>50 kb inversion clade</taxon>
        <taxon>NPAAA clade</taxon>
        <taxon>indigoferoid/millettioid clade</taxon>
        <taxon>Phaseoleae</taxon>
        <taxon>Canavalia</taxon>
    </lineage>
</organism>
<evidence type="ECO:0000313" key="3">
    <source>
        <dbReference type="Proteomes" id="UP001367508"/>
    </source>
</evidence>
<feature type="chain" id="PRO_5042910285" evidence="1">
    <location>
        <begin position="20"/>
        <end position="90"/>
    </location>
</feature>
<keyword evidence="3" id="KW-1185">Reference proteome</keyword>
<dbReference type="EMBL" id="JAYMYQ010000003">
    <property type="protein sequence ID" value="KAK7343680.1"/>
    <property type="molecule type" value="Genomic_DNA"/>
</dbReference>
<feature type="signal peptide" evidence="1">
    <location>
        <begin position="1"/>
        <end position="19"/>
    </location>
</feature>
<name>A0AAN9LWH0_CANGL</name>
<reference evidence="2 3" key="1">
    <citation type="submission" date="2024-01" db="EMBL/GenBank/DDBJ databases">
        <title>The genomes of 5 underutilized Papilionoideae crops provide insights into root nodulation and disease resistanc.</title>
        <authorList>
            <person name="Jiang F."/>
        </authorList>
    </citation>
    <scope>NUCLEOTIDE SEQUENCE [LARGE SCALE GENOMIC DNA]</scope>
    <source>
        <strain evidence="2">LVBAO_FW01</strain>
        <tissue evidence="2">Leaves</tissue>
    </source>
</reference>
<accession>A0AAN9LWH0</accession>